<name>A0AAP6MKD2_9GAMM</name>
<dbReference type="RefSeq" id="WP_346052247.1">
    <property type="nucleotide sequence ID" value="NZ_JAYGII010000022.1"/>
</dbReference>
<organism evidence="1 2">
    <name type="scientific">Natronospira elongata</name>
    <dbReference type="NCBI Taxonomy" id="3110268"/>
    <lineage>
        <taxon>Bacteria</taxon>
        <taxon>Pseudomonadati</taxon>
        <taxon>Pseudomonadota</taxon>
        <taxon>Gammaproteobacteria</taxon>
        <taxon>Natronospirales</taxon>
        <taxon>Natronospiraceae</taxon>
        <taxon>Natronospira</taxon>
    </lineage>
</organism>
<dbReference type="Pfam" id="PF04430">
    <property type="entry name" value="DUF498"/>
    <property type="match status" value="1"/>
</dbReference>
<keyword evidence="2" id="KW-1185">Reference proteome</keyword>
<dbReference type="AlphaFoldDB" id="A0AAP6MKD2"/>
<evidence type="ECO:0000313" key="2">
    <source>
        <dbReference type="Proteomes" id="UP001302316"/>
    </source>
</evidence>
<dbReference type="SUPFAM" id="SSF64076">
    <property type="entry name" value="MTH938-like"/>
    <property type="match status" value="1"/>
</dbReference>
<gene>
    <name evidence="1" type="ORF">VCB98_10120</name>
</gene>
<protein>
    <submittedName>
        <fullName evidence="1">Mth938-like domain-containing protein</fullName>
    </submittedName>
</protein>
<dbReference type="InterPro" id="IPR007523">
    <property type="entry name" value="NDUFAF3/AAMDC"/>
</dbReference>
<proteinExistence type="predicted"/>
<dbReference type="EMBL" id="JAYGII010000022">
    <property type="protein sequence ID" value="MEA5446174.1"/>
    <property type="molecule type" value="Genomic_DNA"/>
</dbReference>
<sequence>MKVEKDFLAGDARQIIRAYEAGSIRVNENLITRSCVITPSAVDSGWRPERFEDLRPEDFTPLVEDRPEVILLGTGGETRIPPQEILAAVLGQGVGLEFMDTGAACRTFNVLVGEERSVMAALLMID</sequence>
<dbReference type="PANTHER" id="PTHR21192">
    <property type="entry name" value="NUCLEAR PROTEIN E3-3"/>
    <property type="match status" value="1"/>
</dbReference>
<comment type="caution">
    <text evidence="1">The sequence shown here is derived from an EMBL/GenBank/DDBJ whole genome shotgun (WGS) entry which is preliminary data.</text>
</comment>
<accession>A0AAP6MKD2</accession>
<dbReference type="InterPro" id="IPR036748">
    <property type="entry name" value="MTH938-like_sf"/>
</dbReference>
<dbReference type="Gene3D" id="3.40.1230.10">
    <property type="entry name" value="MTH938-like"/>
    <property type="match status" value="1"/>
</dbReference>
<evidence type="ECO:0000313" key="1">
    <source>
        <dbReference type="EMBL" id="MEA5446174.1"/>
    </source>
</evidence>
<dbReference type="Proteomes" id="UP001302316">
    <property type="component" value="Unassembled WGS sequence"/>
</dbReference>
<dbReference type="CDD" id="cd05560">
    <property type="entry name" value="Xcc1710_like"/>
    <property type="match status" value="1"/>
</dbReference>
<dbReference type="PANTHER" id="PTHR21192:SF2">
    <property type="entry name" value="NADH DEHYDROGENASE [UBIQUINONE] 1 ALPHA SUBCOMPLEX ASSEMBLY FACTOR 3"/>
    <property type="match status" value="1"/>
</dbReference>
<reference evidence="1 2" key="1">
    <citation type="submission" date="2023-12" db="EMBL/GenBank/DDBJ databases">
        <title>Whole-genome sequencing of halo(alkali)philic microorganisms from hypersaline lakes.</title>
        <authorList>
            <person name="Sorokin D.Y."/>
            <person name="Merkel A.Y."/>
            <person name="Messina E."/>
            <person name="Yakimov M."/>
        </authorList>
    </citation>
    <scope>NUCLEOTIDE SEQUENCE [LARGE SCALE GENOMIC DNA]</scope>
    <source>
        <strain evidence="1 2">AB-CW1</strain>
    </source>
</reference>